<dbReference type="KEGG" id="pbro:HOP40_24575"/>
<dbReference type="SUPFAM" id="SSF55961">
    <property type="entry name" value="Bet v1-like"/>
    <property type="match status" value="1"/>
</dbReference>
<dbReference type="InterPro" id="IPR023393">
    <property type="entry name" value="START-like_dom_sf"/>
</dbReference>
<proteinExistence type="inferred from homology"/>
<keyword evidence="4" id="KW-1185">Reference proteome</keyword>
<protein>
    <submittedName>
        <fullName evidence="3">SRPBCC family protein</fullName>
    </submittedName>
</protein>
<evidence type="ECO:0000256" key="1">
    <source>
        <dbReference type="ARBA" id="ARBA00006817"/>
    </source>
</evidence>
<organism evidence="3 4">
    <name type="scientific">Pseudonocardia broussonetiae</name>
    <dbReference type="NCBI Taxonomy" id="2736640"/>
    <lineage>
        <taxon>Bacteria</taxon>
        <taxon>Bacillati</taxon>
        <taxon>Actinomycetota</taxon>
        <taxon>Actinomycetes</taxon>
        <taxon>Pseudonocardiales</taxon>
        <taxon>Pseudonocardiaceae</taxon>
        <taxon>Pseudonocardia</taxon>
    </lineage>
</organism>
<dbReference type="AlphaFoldDB" id="A0A6M6JK82"/>
<name>A0A6M6JK82_9PSEU</name>
<evidence type="ECO:0000313" key="4">
    <source>
        <dbReference type="Proteomes" id="UP000505377"/>
    </source>
</evidence>
<reference evidence="3 4" key="1">
    <citation type="submission" date="2020-05" db="EMBL/GenBank/DDBJ databases">
        <authorList>
            <person name="Mo P."/>
        </authorList>
    </citation>
    <scope>NUCLEOTIDE SEQUENCE [LARGE SCALE GENOMIC DNA]</scope>
    <source>
        <strain evidence="3 4">Gen01</strain>
    </source>
</reference>
<dbReference type="InterPro" id="IPR013538">
    <property type="entry name" value="ASHA1/2-like_C"/>
</dbReference>
<gene>
    <name evidence="3" type="ORF">HOP40_24575</name>
</gene>
<dbReference type="Pfam" id="PF08327">
    <property type="entry name" value="AHSA1"/>
    <property type="match status" value="1"/>
</dbReference>
<dbReference type="CDD" id="cd08899">
    <property type="entry name" value="SRPBCC_CalC_Aha1-like_6"/>
    <property type="match status" value="1"/>
</dbReference>
<comment type="similarity">
    <text evidence="1">Belongs to the AHA1 family.</text>
</comment>
<feature type="domain" description="Activator of Hsp90 ATPase homologue 1/2-like C-terminal" evidence="2">
    <location>
        <begin position="38"/>
        <end position="139"/>
    </location>
</feature>
<dbReference type="Proteomes" id="UP000505377">
    <property type="component" value="Chromosome"/>
</dbReference>
<evidence type="ECO:0000313" key="3">
    <source>
        <dbReference type="EMBL" id="QJY48564.1"/>
    </source>
</evidence>
<evidence type="ECO:0000259" key="2">
    <source>
        <dbReference type="Pfam" id="PF08327"/>
    </source>
</evidence>
<dbReference type="EMBL" id="CP053564">
    <property type="protein sequence ID" value="QJY48564.1"/>
    <property type="molecule type" value="Genomic_DNA"/>
</dbReference>
<dbReference type="RefSeq" id="WP_172162403.1">
    <property type="nucleotide sequence ID" value="NZ_CP053564.1"/>
</dbReference>
<dbReference type="Gene3D" id="3.30.530.20">
    <property type="match status" value="1"/>
</dbReference>
<accession>A0A6M6JK82</accession>
<sequence>MTDVTHEISTVARSVGRRTLEAGEARVLTISRTYPTDQADLWDACTSAERIARWFLPVTGELRPGGRYQLEGNAGGVVERCEAPHGFAATWEMGDEVSWITVRLEPEGDERTRFTLEHLAHVDDVRWAEFGPAAAGIGWDLGLLGLERHLADPSSMVDEAAFTATDEGRAFMAESGRAWGEAAVAAGEDPAAARAAAERTVGFYSG</sequence>